<reference evidence="3" key="1">
    <citation type="journal article" date="2015" name="ISME J.">
        <title>A new class of marine Euryarchaeota group II from the Mediterranean deep chlorophyll maximum.</title>
        <authorList>
            <person name="Martin-Cuadrado A.B."/>
            <person name="Garcia-Heredia I."/>
            <person name="Molto A.G."/>
            <person name="Lopez-Ubeda R."/>
            <person name="Kimes N."/>
            <person name="Lopez-Garcia P."/>
            <person name="Moreira D."/>
            <person name="Rodriguez-Valera F."/>
        </authorList>
    </citation>
    <scope>NUCLEOTIDE SEQUENCE</scope>
</reference>
<keyword evidence="1" id="KW-1133">Transmembrane helix</keyword>
<dbReference type="SUPFAM" id="SSF56436">
    <property type="entry name" value="C-type lectin-like"/>
    <property type="match status" value="1"/>
</dbReference>
<feature type="transmembrane region" description="Helical" evidence="1">
    <location>
        <begin position="115"/>
        <end position="140"/>
    </location>
</feature>
<protein>
    <recommendedName>
        <fullName evidence="2">C-type lectin domain-containing protein</fullName>
    </recommendedName>
</protein>
<keyword evidence="1" id="KW-0812">Transmembrane</keyword>
<organism evidence="3">
    <name type="scientific">uncultured Poseidoniia archaeon</name>
    <dbReference type="NCBI Taxonomy" id="1697135"/>
    <lineage>
        <taxon>Archaea</taxon>
        <taxon>Methanobacteriati</taxon>
        <taxon>Thermoplasmatota</taxon>
        <taxon>Candidatus Poseidoniia</taxon>
        <taxon>environmental samples</taxon>
    </lineage>
</organism>
<evidence type="ECO:0000313" key="3">
    <source>
        <dbReference type="EMBL" id="ANV79221.1"/>
    </source>
</evidence>
<dbReference type="PANTHER" id="PTHR22803">
    <property type="entry name" value="MANNOSE, PHOSPHOLIPASE, LECTIN RECEPTOR RELATED"/>
    <property type="match status" value="1"/>
</dbReference>
<name>A0A1B1TAA7_9ARCH</name>
<dbReference type="Gene3D" id="3.10.100.10">
    <property type="entry name" value="Mannose-Binding Protein A, subunit A"/>
    <property type="match status" value="1"/>
</dbReference>
<dbReference type="InterPro" id="IPR050111">
    <property type="entry name" value="C-type_lectin/snaclec_domain"/>
</dbReference>
<feature type="transmembrane region" description="Helical" evidence="1">
    <location>
        <begin position="73"/>
        <end position="94"/>
    </location>
</feature>
<dbReference type="PROSITE" id="PS50041">
    <property type="entry name" value="C_TYPE_LECTIN_2"/>
    <property type="match status" value="1"/>
</dbReference>
<dbReference type="AlphaFoldDB" id="A0A1B1TAA7"/>
<feature type="transmembrane region" description="Helical" evidence="1">
    <location>
        <begin position="222"/>
        <end position="242"/>
    </location>
</feature>
<reference evidence="3" key="2">
    <citation type="submission" date="2016-12" db="EMBL/GenBank/DDBJ databases">
        <authorList>
            <person name="Song W.-J."/>
            <person name="Kurnit D.M."/>
        </authorList>
    </citation>
    <scope>NUCLEOTIDE SEQUENCE</scope>
</reference>
<dbReference type="InterPro" id="IPR016186">
    <property type="entry name" value="C-type_lectin-like/link_sf"/>
</dbReference>
<dbReference type="InterPro" id="IPR001304">
    <property type="entry name" value="C-type_lectin-like"/>
</dbReference>
<dbReference type="Pfam" id="PF00059">
    <property type="entry name" value="Lectin_C"/>
    <property type="match status" value="1"/>
</dbReference>
<sequence length="798" mass="88378">MLSKRNKKILALSIIGLFLFAGLGWLIYSISGEAFAAYEEMTTQEFYYEGTQEECQAIGSAEGCEIRNFNGGIWFSLLAALLFSIAFAPIASALTMLTYRNKDVSDAWIGKTYGLLAGIPMAIIWALLWLICLPFTWGLLPWGEWSINWWKIFPFGFGLIWMGGLPLVITVINFFKKLANPEYNHDLVHGAMPLANEDSEGDARSSYIEAEIPPKPSSGRGAIFVAILAVIMMIPGIVLLIIGGTMAEEFIEGEGSSSYTLEIIDEDGLGDQGFIIFIQATPGDFNANGVHDYCENVMVNANHSGAWMSDPWTGWSSYNEADETRQVFELEISHGGSGCDTQHWPKEKWVNEVQLVKIGRACYGCMAGNTTITAEYATDQPTPVSMWIQDGEKVHQSTVLTIIGAILTGIGGLTLITIIGVKISKSKAAKMLDSEGEKESIEIIESNPGQPVRFKLNDPPKGGDAWVGIYPVSTGDQDHGDRWRWLRDIDVNNATLPGQPAGKWSIRVFKDGGYKLQHRVDFEISTSSQQPKTSTLRDGMQQSHTCEIQIVEATTGKPIRFNVNNRPSGNEAWFGLYSDKATDQEHGEQHRNWMYFRDVAQQNTLYLPPQSAGRWSIRVFSDGGHNQIDRLDFDITGAHGDAAQLHPADGHYKLVPEELFWNEHNDRALAMGGHLVSITSAEENELVARIAGGRTVWIGGMRKGSGNGPGAKHWCWCDGQPWIYANWAPGEPNNYGGNENRIQLYGQNKLWNDVGEGWRGPAVYQLPKEKSIQSAKKIQSALKKSSGKEKTSFWDSVD</sequence>
<feature type="transmembrane region" description="Helical" evidence="1">
    <location>
        <begin position="399"/>
        <end position="421"/>
    </location>
</feature>
<feature type="transmembrane region" description="Helical" evidence="1">
    <location>
        <begin position="152"/>
        <end position="175"/>
    </location>
</feature>
<dbReference type="SMART" id="SM00034">
    <property type="entry name" value="CLECT"/>
    <property type="match status" value="1"/>
</dbReference>
<dbReference type="EMBL" id="KP211816">
    <property type="protein sequence ID" value="ANV79221.1"/>
    <property type="molecule type" value="Genomic_DNA"/>
</dbReference>
<dbReference type="CDD" id="cd00037">
    <property type="entry name" value="CLECT"/>
    <property type="match status" value="1"/>
</dbReference>
<dbReference type="InterPro" id="IPR016187">
    <property type="entry name" value="CTDL_fold"/>
</dbReference>
<evidence type="ECO:0000256" key="1">
    <source>
        <dbReference type="SAM" id="Phobius"/>
    </source>
</evidence>
<keyword evidence="1" id="KW-0472">Membrane</keyword>
<proteinExistence type="predicted"/>
<feature type="domain" description="C-type lectin" evidence="2">
    <location>
        <begin position="652"/>
        <end position="753"/>
    </location>
</feature>
<evidence type="ECO:0000259" key="2">
    <source>
        <dbReference type="PROSITE" id="PS50041"/>
    </source>
</evidence>
<accession>A0A1B1TAA7</accession>